<name>A0AAV4R4P9_CAEEX</name>
<organism evidence="5 6">
    <name type="scientific">Caerostris extrusa</name>
    <name type="common">Bark spider</name>
    <name type="synonym">Caerostris bankana</name>
    <dbReference type="NCBI Taxonomy" id="172846"/>
    <lineage>
        <taxon>Eukaryota</taxon>
        <taxon>Metazoa</taxon>
        <taxon>Ecdysozoa</taxon>
        <taxon>Arthropoda</taxon>
        <taxon>Chelicerata</taxon>
        <taxon>Arachnida</taxon>
        <taxon>Araneae</taxon>
        <taxon>Araneomorphae</taxon>
        <taxon>Entelegynae</taxon>
        <taxon>Araneoidea</taxon>
        <taxon>Araneidae</taxon>
        <taxon>Caerostris</taxon>
    </lineage>
</organism>
<dbReference type="CDD" id="cd01991">
    <property type="entry name" value="Asn_synthase_B_C"/>
    <property type="match status" value="1"/>
</dbReference>
<dbReference type="Gene3D" id="3.60.20.10">
    <property type="entry name" value="Glutamine Phosphoribosylpyrophosphate, subunit 1, domain 1"/>
    <property type="match status" value="1"/>
</dbReference>
<dbReference type="InterPro" id="IPR029055">
    <property type="entry name" value="Ntn_hydrolases_N"/>
</dbReference>
<keyword evidence="3" id="KW-0315">Glutamine amidotransferase</keyword>
<dbReference type="SUPFAM" id="SSF52402">
    <property type="entry name" value="Adenine nucleotide alpha hydrolases-like"/>
    <property type="match status" value="1"/>
</dbReference>
<proteinExistence type="predicted"/>
<evidence type="ECO:0000256" key="3">
    <source>
        <dbReference type="ARBA" id="ARBA00022962"/>
    </source>
</evidence>
<feature type="domain" description="Asparagine synthetase" evidence="4">
    <location>
        <begin position="324"/>
        <end position="361"/>
    </location>
</feature>
<evidence type="ECO:0000313" key="5">
    <source>
        <dbReference type="EMBL" id="GIY15564.1"/>
    </source>
</evidence>
<dbReference type="Gene3D" id="3.40.50.620">
    <property type="entry name" value="HUPs"/>
    <property type="match status" value="1"/>
</dbReference>
<dbReference type="GO" id="GO:0006529">
    <property type="term" value="P:asparagine biosynthetic process"/>
    <property type="evidence" value="ECO:0007669"/>
    <property type="project" value="UniProtKB-KW"/>
</dbReference>
<dbReference type="AlphaFoldDB" id="A0AAV4R4P9"/>
<evidence type="ECO:0000259" key="4">
    <source>
        <dbReference type="Pfam" id="PF00733"/>
    </source>
</evidence>
<keyword evidence="6" id="KW-1185">Reference proteome</keyword>
<dbReference type="InterPro" id="IPR001962">
    <property type="entry name" value="Asn_synthase"/>
</dbReference>
<gene>
    <name evidence="5" type="primary">ASNSD1</name>
    <name evidence="5" type="ORF">CEXT_203181</name>
</gene>
<accession>A0AAV4R4P9</accession>
<dbReference type="EMBL" id="BPLR01007247">
    <property type="protein sequence ID" value="GIY15564.1"/>
    <property type="molecule type" value="Genomic_DNA"/>
</dbReference>
<evidence type="ECO:0000256" key="1">
    <source>
        <dbReference type="ARBA" id="ARBA00022605"/>
    </source>
</evidence>
<keyword evidence="1" id="KW-0028">Amino-acid biosynthesis</keyword>
<protein>
    <submittedName>
        <fullName evidence="5">Asparagine synthetase domain-containing protein 1</fullName>
    </submittedName>
</protein>
<evidence type="ECO:0000256" key="2">
    <source>
        <dbReference type="ARBA" id="ARBA00022888"/>
    </source>
</evidence>
<keyword evidence="2" id="KW-0061">Asparagine biosynthesis</keyword>
<dbReference type="PANTHER" id="PTHR45937:SF1">
    <property type="entry name" value="ASPARAGINE SYNTHETASE DOMAIN-CONTAINING PROTEIN 1"/>
    <property type="match status" value="1"/>
</dbReference>
<reference evidence="5 6" key="1">
    <citation type="submission" date="2021-06" db="EMBL/GenBank/DDBJ databases">
        <title>Caerostris extrusa draft genome.</title>
        <authorList>
            <person name="Kono N."/>
            <person name="Arakawa K."/>
        </authorList>
    </citation>
    <scope>NUCLEOTIDE SEQUENCE [LARGE SCALE GENOMIC DNA]</scope>
</reference>
<sequence length="448" mass="50499">MCGICLSLYFCQKSTFDEFKNVSSLQHLHLKLKQRGPNYFQKISHSFSDVFHLNFISSVLHLRGISPSLQPVTDDAGNVLMWNGEILGGPLFEQSQSDVKVLSEKLFSCTETSHVISVISSIEGPFAFVFYQNNGLVWFGRDVFGRRSLLWKANDTAFHLSSISSLEEEWKEVPAAGIFCLNLKQSNDQQCFTVNLYPWSSTPSGFCSSQKIDDLYNNIFPNVIITVASDVSIKNPILKPLNRLLPSDEILKELWFPNEDIKSKNYFPEDIFKRILETTLMDKAINEFGEMLSNAVKKRVQNHQHICKNCYSSQENVQSCRHTSVGILFSGGLDSIVIACLANRHLDENEPIDLLNIAFASNLNLKKSKSTDNHLVFETPDRVTGRNGVIARRFDKSKKRCNKPPLRPSCTVLDDSIGCAIWFAARGSGIVAKGDDYENYNSPARVLF</sequence>
<dbReference type="SUPFAM" id="SSF56235">
    <property type="entry name" value="N-terminal nucleophile aminohydrolases (Ntn hydrolases)"/>
    <property type="match status" value="1"/>
</dbReference>
<dbReference type="PANTHER" id="PTHR45937">
    <property type="entry name" value="ASPARAGINE SYNTHETASE DOMAIN-CONTAINING PROTEIN 1"/>
    <property type="match status" value="1"/>
</dbReference>
<dbReference type="InterPro" id="IPR014729">
    <property type="entry name" value="Rossmann-like_a/b/a_fold"/>
</dbReference>
<dbReference type="Pfam" id="PF00733">
    <property type="entry name" value="Asn_synthase"/>
    <property type="match status" value="1"/>
</dbReference>
<evidence type="ECO:0000313" key="6">
    <source>
        <dbReference type="Proteomes" id="UP001054945"/>
    </source>
</evidence>
<dbReference type="InterPro" id="IPR051857">
    <property type="entry name" value="Asn_synthetase_domain"/>
</dbReference>
<comment type="caution">
    <text evidence="5">The sequence shown here is derived from an EMBL/GenBank/DDBJ whole genome shotgun (WGS) entry which is preliminary data.</text>
</comment>
<dbReference type="GO" id="GO:0004066">
    <property type="term" value="F:asparagine synthase (glutamine-hydrolyzing) activity"/>
    <property type="evidence" value="ECO:0007669"/>
    <property type="project" value="InterPro"/>
</dbReference>
<dbReference type="Proteomes" id="UP001054945">
    <property type="component" value="Unassembled WGS sequence"/>
</dbReference>